<protein>
    <submittedName>
        <fullName evidence="2">Uncharacterized protein</fullName>
    </submittedName>
</protein>
<gene>
    <name evidence="2" type="ORF">Tci_031127</name>
</gene>
<reference evidence="2" key="1">
    <citation type="journal article" date="2019" name="Sci. Rep.">
        <title>Draft genome of Tanacetum cinerariifolium, the natural source of mosquito coil.</title>
        <authorList>
            <person name="Yamashiro T."/>
            <person name="Shiraishi A."/>
            <person name="Satake H."/>
            <person name="Nakayama K."/>
        </authorList>
    </citation>
    <scope>NUCLEOTIDE SEQUENCE</scope>
</reference>
<organism evidence="2">
    <name type="scientific">Tanacetum cinerariifolium</name>
    <name type="common">Dalmatian daisy</name>
    <name type="synonym">Chrysanthemum cinerariifolium</name>
    <dbReference type="NCBI Taxonomy" id="118510"/>
    <lineage>
        <taxon>Eukaryota</taxon>
        <taxon>Viridiplantae</taxon>
        <taxon>Streptophyta</taxon>
        <taxon>Embryophyta</taxon>
        <taxon>Tracheophyta</taxon>
        <taxon>Spermatophyta</taxon>
        <taxon>Magnoliopsida</taxon>
        <taxon>eudicotyledons</taxon>
        <taxon>Gunneridae</taxon>
        <taxon>Pentapetalae</taxon>
        <taxon>asterids</taxon>
        <taxon>campanulids</taxon>
        <taxon>Asterales</taxon>
        <taxon>Asteraceae</taxon>
        <taxon>Asteroideae</taxon>
        <taxon>Anthemideae</taxon>
        <taxon>Anthemidinae</taxon>
        <taxon>Tanacetum</taxon>
    </lineage>
</organism>
<feature type="region of interest" description="Disordered" evidence="1">
    <location>
        <begin position="104"/>
        <end position="135"/>
    </location>
</feature>
<evidence type="ECO:0000256" key="1">
    <source>
        <dbReference type="SAM" id="MobiDB-lite"/>
    </source>
</evidence>
<comment type="caution">
    <text evidence="2">The sequence shown here is derived from an EMBL/GenBank/DDBJ whole genome shotgun (WGS) entry which is preliminary data.</text>
</comment>
<dbReference type="EMBL" id="BKCJ010004119">
    <property type="protein sequence ID" value="GEU59149.1"/>
    <property type="molecule type" value="Genomic_DNA"/>
</dbReference>
<accession>A0A6L2LDC0</accession>
<name>A0A6L2LDC0_TANCI</name>
<proteinExistence type="predicted"/>
<sequence length="178" mass="19798">MSSSHYYTIVPSYSDIENTFSSMNILNYFSTSPGNISSDSSNNFTKYLLDILVFLLLHDDSKMEVIQAYDTIPPPQVVIALPAILPPCLVLSLSPMFDSQDLFPSKEISPKDTETPVESPIPVPPSSTEGSSSPVRLTTPDYLFDESIFAELDNSLWIISRPLENKPIPKEYNKLDAC</sequence>
<evidence type="ECO:0000313" key="2">
    <source>
        <dbReference type="EMBL" id="GEU59149.1"/>
    </source>
</evidence>
<dbReference type="AlphaFoldDB" id="A0A6L2LDC0"/>